<evidence type="ECO:0000259" key="6">
    <source>
        <dbReference type="PROSITE" id="PS51034"/>
    </source>
</evidence>
<feature type="transmembrane region" description="Helical" evidence="5">
    <location>
        <begin position="1905"/>
        <end position="1928"/>
    </location>
</feature>
<dbReference type="InterPro" id="IPR006212">
    <property type="entry name" value="Furin_repeat"/>
</dbReference>
<sequence>MFFFFIGVSALTLDCQESLCPPNNIGNGQCDIYCMTPACNYDSYESIYNSTRELMASSDCLEACLKESTGCLFSMLHDGTCNQACNTASCGWDLGDCGVCASGCTSTILGDKTCDSACDNIYCRYDLNDCGWCADGCYKEMLDNKECNDKCFNSQCEYDGTDCGCASGCKVENYGKCNDYCMVPECGYDSLEQKTCSDNYKRTYNEYSQLTKEDFTSIFDISTSGCDETTLKQGVDGQCSTQCQDKYSAYQMGGCFESFKCDANCDRCANENDCLKCKSGYINYYTKCVTTCPACYETNSAYPTVCIPITDKSSYSSPTLIYIDSSSTKSNPDGSAENPYRDLSTVFYKTSLCERNIEIRLKPGIYPITNIWETSYSSNTTIKFLTDCDPCTEFATLKLQMQNFTFPIEHVLSLYFINVIIDGQQALDSSCNTDSCEYCPYSASSDGNGGYTNWCSWSSANLIDIGNTANLYMINTTIQHMRIGCKSLINSTGGKIRLYNVNFQNLKVMDSTSVNQYSIIKIVCDSTKWCFDTFYYIHGSVSLLNNGYNYYTNIQQSSFLYAKYSGNIKISYVSFTNNLVLCGSAVTSQFCGPLIYIYNCEQQVSIQYNTFDTNYAYAALVYLQYEEDWSLNYDYVIDGALPSFSYIIFTNNIFTYSGSDTSIIKISMNSVPINMEFSGNTFENSIANTKLIDITNSQDIPNYSIYGGTTEIANGADKIKVNVKANYVTFKNLEVTDCYSPQLVYLNKHPSINMTSIYLDWNNGLTKNDIDSLIISRFVSKGYLPKKFGIFSSISSSDGIYAMNLYYFNVSTVSIEDISLSNLAHFVYAKAQYFINITNATANNIKFTNDQESFIALFGDPSVTNCSISQATFKNVTNSVGLGGIEGNGFLNATLNYIEMTDVSAKTEGGGVYAENIVIFTISNSNFDSVKTEKYGGGIYSAYSTSPLSYISIVNCTFIDGSATLGGAAYITAENFVIIYIYGSQFTKNYAANGGSVIYIPMNTKISKAEINKCEFQENSGYSGTVSLYHSGLVSIKDSVFQKNTASPGPSAIYGFFETSGDLIALENVEFLSETGDETINLLSTISGATITTTNCTFSENHNIALQMTYFTWTDTHSKFISNWRSVFAQGQSELYLTDTYFSQNNGYADSEGIYTHSIVDILWSTINCTGCTFYKNTERSLSVASSSVANLTYCNFTENHTNTKGSALVFNSNTDDSAINNTYFGFNSASQGGTIYIIETTMLMLNITMISNTAESNSPGIIVSGGDIAVINSTLSSQTAAYQGAFIDITTGGNAVLSKCILTDGISTGGGTITNSGSSLSIYSTKFIYNNIEDSASGIYGSNNCVVNVDGSSFIYNKAGSYSSVFAIYLQNSYLRVSNTLFYSYVYGAIYCSSMLKISIKSATFQNGSGGSNGFYSQDSSAISITDSSFLNLTTTSNGAAIYLANSENATIEKCIFSSNSAISGGAIYLKNASPSINYSNFTKNKAIDSGGSIYIYCEGGYSSPCGASIYKSNFTDNSASNSGGAIYWTGNQPTDTDNIFTNNLASYGNNWAAYPIKLALVTSDGEISSGSRVLTDFSSVASGQQFSDPIYIGLIDAYNQISSIGFDTYSIAIKSTVNITVSGTTDSTPTKGITTFRYIYITATPGTSTTLRFTAPSIGSSTGYTSESTSTESSLGISITMRECVKGEYYTDNKCDYCQAGTYSYNINDQCENCPNDAVCYGGYLVAPDDGHWHGSNDSATIYECLNTGACLGGVKTTTKDYDLVGRCATGYKGNLCQACDDGYSSSGTNTCGKCPDDLSNAMKLIGIGIIIIIVLVIMVRSSLRSAYIEKSIVSIYIKILINYIQLISLVSQLDLSWPFPVSELINAQSKTGEVSTQMFSFDCFLIDKSDKNSYKEIYFTKLIIIALIPAVLGIILTLFWLFVAFIRNNKRVMKEQYIASCCILFFLIHPSLTNYLFSIFNCKNLYGDSYLVKNLDIKCWDETHALYTLCVALPGIVVWSVGVPYIILLYLIKKRKKLHMLAHKLRLGFLYNGYRDEAYYWEFVILARKLSIICLTVFLNSVSIKIQALGCFSVILVFLYWQFKNNPFSFIDLNESELRGVLVSALTIYCGLFYLTGDLDTGGKWFFFLVIVLSNCYFLYFWFRKMMYESATMAVKFVPDLQEVVTKGNFNNYKETVKRWKANIVEEMRDDKEVTCDSDLKVENMEDLYLLSMEKSECLPIVSYDSSESSSYEIYSFVRQSKSLEISNNSVEVNVDTSDDLKPNAPYDYGNSSQTS</sequence>
<keyword evidence="8" id="KW-1185">Reference proteome</keyword>
<evidence type="ECO:0000313" key="7">
    <source>
        <dbReference type="EMBL" id="CAG9324778.1"/>
    </source>
</evidence>
<dbReference type="PANTHER" id="PTHR11319:SF35">
    <property type="entry name" value="OUTER MEMBRANE PROTEIN PMPC-RELATED"/>
    <property type="match status" value="1"/>
</dbReference>
<accession>A0AAU9JGK3</accession>
<dbReference type="InterPro" id="IPR001507">
    <property type="entry name" value="ZP_dom"/>
</dbReference>
<evidence type="ECO:0000256" key="3">
    <source>
        <dbReference type="ARBA" id="ARBA00023180"/>
    </source>
</evidence>
<feature type="transmembrane region" description="Helical" evidence="5">
    <location>
        <begin position="1807"/>
        <end position="1826"/>
    </location>
</feature>
<organism evidence="7 8">
    <name type="scientific">Blepharisma stoltei</name>
    <dbReference type="NCBI Taxonomy" id="1481888"/>
    <lineage>
        <taxon>Eukaryota</taxon>
        <taxon>Sar</taxon>
        <taxon>Alveolata</taxon>
        <taxon>Ciliophora</taxon>
        <taxon>Postciliodesmatophora</taxon>
        <taxon>Heterotrichea</taxon>
        <taxon>Heterotrichida</taxon>
        <taxon>Blepharismidae</taxon>
        <taxon>Blepharisma</taxon>
    </lineage>
</organism>
<proteinExistence type="predicted"/>
<feature type="transmembrane region" description="Helical" evidence="5">
    <location>
        <begin position="1940"/>
        <end position="1960"/>
    </location>
</feature>
<protein>
    <recommendedName>
        <fullName evidence="6">ZP domain-containing protein</fullName>
    </recommendedName>
</protein>
<feature type="domain" description="ZP" evidence="6">
    <location>
        <begin position="1"/>
        <end position="37"/>
    </location>
</feature>
<dbReference type="CDD" id="cd00064">
    <property type="entry name" value="FU"/>
    <property type="match status" value="1"/>
</dbReference>
<dbReference type="Gene3D" id="2.10.220.10">
    <property type="entry name" value="Hormone Receptor, Insulin-like Growth Factor Receptor 1, Chain A, domain 2"/>
    <property type="match status" value="1"/>
</dbReference>
<dbReference type="SUPFAM" id="SSF51126">
    <property type="entry name" value="Pectin lyase-like"/>
    <property type="match status" value="4"/>
</dbReference>
<dbReference type="EMBL" id="CAJZBQ010000036">
    <property type="protein sequence ID" value="CAG9324778.1"/>
    <property type="molecule type" value="Genomic_DNA"/>
</dbReference>
<keyword evidence="5" id="KW-0472">Membrane</keyword>
<name>A0AAU9JGK3_9CILI</name>
<evidence type="ECO:0000256" key="4">
    <source>
        <dbReference type="SAM" id="MobiDB-lite"/>
    </source>
</evidence>
<dbReference type="Proteomes" id="UP001162131">
    <property type="component" value="Unassembled WGS sequence"/>
</dbReference>
<evidence type="ECO:0000256" key="1">
    <source>
        <dbReference type="ARBA" id="ARBA00022737"/>
    </source>
</evidence>
<keyword evidence="2" id="KW-1015">Disulfide bond</keyword>
<dbReference type="InterPro" id="IPR000800">
    <property type="entry name" value="Notch_dom"/>
</dbReference>
<feature type="transmembrane region" description="Helical" evidence="5">
    <location>
        <begin position="1988"/>
        <end position="2015"/>
    </location>
</feature>
<keyword evidence="3" id="KW-0325">Glycoprotein</keyword>
<evidence type="ECO:0000313" key="8">
    <source>
        <dbReference type="Proteomes" id="UP001162131"/>
    </source>
</evidence>
<gene>
    <name evidence="7" type="ORF">BSTOLATCC_MIC36558</name>
</gene>
<dbReference type="Gene3D" id="3.30.300.320">
    <property type="match status" value="2"/>
</dbReference>
<dbReference type="InterPro" id="IPR011050">
    <property type="entry name" value="Pectin_lyase_fold/virulence"/>
</dbReference>
<dbReference type="SMART" id="SM00710">
    <property type="entry name" value="PbH1"/>
    <property type="match status" value="10"/>
</dbReference>
<dbReference type="PROSITE" id="PS51034">
    <property type="entry name" value="ZP_2"/>
    <property type="match status" value="1"/>
</dbReference>
<evidence type="ECO:0000256" key="5">
    <source>
        <dbReference type="SAM" id="Phobius"/>
    </source>
</evidence>
<keyword evidence="5" id="KW-1133">Transmembrane helix</keyword>
<dbReference type="Pfam" id="PF00066">
    <property type="entry name" value="Notch"/>
    <property type="match status" value="1"/>
</dbReference>
<comment type="caution">
    <text evidence="7">The sequence shown here is derived from an EMBL/GenBank/DDBJ whole genome shotgun (WGS) entry which is preliminary data.</text>
</comment>
<dbReference type="PANTHER" id="PTHR11319">
    <property type="entry name" value="G PROTEIN-COUPLED RECEPTOR-RELATED"/>
    <property type="match status" value="1"/>
</dbReference>
<feature type="transmembrane region" description="Helical" evidence="5">
    <location>
        <begin position="1838"/>
        <end position="1856"/>
    </location>
</feature>
<reference evidence="7" key="1">
    <citation type="submission" date="2021-09" db="EMBL/GenBank/DDBJ databases">
        <authorList>
            <consortium name="AG Swart"/>
            <person name="Singh M."/>
            <person name="Singh A."/>
            <person name="Seah K."/>
            <person name="Emmerich C."/>
        </authorList>
    </citation>
    <scope>NUCLEOTIDE SEQUENCE</scope>
    <source>
        <strain evidence="7">ATCC30299</strain>
    </source>
</reference>
<feature type="transmembrane region" description="Helical" evidence="5">
    <location>
        <begin position="2128"/>
        <end position="2146"/>
    </location>
</feature>
<evidence type="ECO:0000256" key="2">
    <source>
        <dbReference type="ARBA" id="ARBA00023157"/>
    </source>
</evidence>
<keyword evidence="1" id="KW-0677">Repeat</keyword>
<keyword evidence="5" id="KW-0812">Transmembrane</keyword>
<feature type="transmembrane region" description="Helical" evidence="5">
    <location>
        <begin position="2067"/>
        <end position="2084"/>
    </location>
</feature>
<feature type="region of interest" description="Disordered" evidence="4">
    <location>
        <begin position="2258"/>
        <end position="2279"/>
    </location>
</feature>
<dbReference type="InterPro" id="IPR006626">
    <property type="entry name" value="PbH1"/>
</dbReference>